<name>A0ABD2LV52_9BILA</name>
<feature type="domain" description="Exportin-5 C-terminal" evidence="2">
    <location>
        <begin position="47"/>
        <end position="350"/>
    </location>
</feature>
<evidence type="ECO:0000313" key="3">
    <source>
        <dbReference type="EMBL" id="KAL3119069.1"/>
    </source>
</evidence>
<proteinExistence type="predicted"/>
<gene>
    <name evidence="3" type="ORF">niasHT_003852</name>
</gene>
<dbReference type="InterPro" id="IPR011989">
    <property type="entry name" value="ARM-like"/>
</dbReference>
<dbReference type="EMBL" id="JBICBT010000258">
    <property type="protein sequence ID" value="KAL3119069.1"/>
    <property type="molecule type" value="Genomic_DNA"/>
</dbReference>
<organism evidence="3 4">
    <name type="scientific">Heterodera trifolii</name>
    <dbReference type="NCBI Taxonomy" id="157864"/>
    <lineage>
        <taxon>Eukaryota</taxon>
        <taxon>Metazoa</taxon>
        <taxon>Ecdysozoa</taxon>
        <taxon>Nematoda</taxon>
        <taxon>Chromadorea</taxon>
        <taxon>Rhabditida</taxon>
        <taxon>Tylenchina</taxon>
        <taxon>Tylenchomorpha</taxon>
        <taxon>Tylenchoidea</taxon>
        <taxon>Heteroderidae</taxon>
        <taxon>Heteroderinae</taxon>
        <taxon>Heterodera</taxon>
    </lineage>
</organism>
<feature type="region of interest" description="Disordered" evidence="1">
    <location>
        <begin position="15"/>
        <end position="42"/>
    </location>
</feature>
<dbReference type="InterPro" id="IPR045478">
    <property type="entry name" value="Exportin-5_C"/>
</dbReference>
<feature type="compositionally biased region" description="Basic and acidic residues" evidence="1">
    <location>
        <begin position="17"/>
        <end position="29"/>
    </location>
</feature>
<sequence>MGSSERLMLVSSLNPEGMEKENGGKKGTDEFESSQTNGVKNGGISTTDSTIFMRRFIREITDLIQSIVGLICARFCRDFYAISDAAEAIERVHVGIEYVPNFRIRFWIKRTWSRIVCSCPADRSQIILAFLKRVTKHMQKRLVEQWELVKARQSPEEETEPTEEEMVAESTMSLFSRECASFASTFILGESFSPKNVKKEAIVSQIAQILLVDKELFLDMLGLLAKLIICSDSQAAVKCIPILNVITLNYATSFDEQTAVQMLIHALQSLQMYVSDELAAGPILTLIFNIYSTFRPKYPALLEVLRQVPNSMPENVEQFDQRIITTIQNEEEGKMHDKIKRDLMRKVLISRKVKIHHGQKSSNGTEEDGEMD</sequence>
<dbReference type="Pfam" id="PF19273">
    <property type="entry name" value="Exportin-5"/>
    <property type="match status" value="1"/>
</dbReference>
<dbReference type="Gene3D" id="1.25.10.10">
    <property type="entry name" value="Leucine-rich Repeat Variant"/>
    <property type="match status" value="1"/>
</dbReference>
<reference evidence="3 4" key="1">
    <citation type="submission" date="2024-10" db="EMBL/GenBank/DDBJ databases">
        <authorList>
            <person name="Kim D."/>
        </authorList>
    </citation>
    <scope>NUCLEOTIDE SEQUENCE [LARGE SCALE GENOMIC DNA]</scope>
    <source>
        <strain evidence="3">BH-2024</strain>
    </source>
</reference>
<accession>A0ABD2LV52</accession>
<comment type="caution">
    <text evidence="3">The sequence shown here is derived from an EMBL/GenBank/DDBJ whole genome shotgun (WGS) entry which is preliminary data.</text>
</comment>
<feature type="compositionally biased region" description="Polar residues" evidence="1">
    <location>
        <begin position="33"/>
        <end position="42"/>
    </location>
</feature>
<keyword evidence="4" id="KW-1185">Reference proteome</keyword>
<protein>
    <recommendedName>
        <fullName evidence="2">Exportin-5 C-terminal domain-containing protein</fullName>
    </recommendedName>
</protein>
<dbReference type="AlphaFoldDB" id="A0ABD2LV52"/>
<evidence type="ECO:0000256" key="1">
    <source>
        <dbReference type="SAM" id="MobiDB-lite"/>
    </source>
</evidence>
<evidence type="ECO:0000313" key="4">
    <source>
        <dbReference type="Proteomes" id="UP001620626"/>
    </source>
</evidence>
<dbReference type="Proteomes" id="UP001620626">
    <property type="component" value="Unassembled WGS sequence"/>
</dbReference>
<evidence type="ECO:0000259" key="2">
    <source>
        <dbReference type="Pfam" id="PF19273"/>
    </source>
</evidence>